<feature type="region of interest" description="Disordered" evidence="7">
    <location>
        <begin position="38"/>
        <end position="104"/>
    </location>
</feature>
<comment type="caution">
    <text evidence="9">The sequence shown here is derived from an EMBL/GenBank/DDBJ whole genome shotgun (WGS) entry which is preliminary data.</text>
</comment>
<feature type="coiled-coil region" evidence="6">
    <location>
        <begin position="1031"/>
        <end position="1082"/>
    </location>
</feature>
<name>A0A176VTI5_MARPO</name>
<dbReference type="Pfam" id="PF01465">
    <property type="entry name" value="GRIP"/>
    <property type="match status" value="1"/>
</dbReference>
<feature type="coiled-coil region" evidence="6">
    <location>
        <begin position="687"/>
        <end position="858"/>
    </location>
</feature>
<dbReference type="PANTHER" id="PTHR23157:SF25">
    <property type="entry name" value="GRIP AND COILED-COIL DOMAIN-CONTAINING PROTEIN 1"/>
    <property type="match status" value="1"/>
</dbReference>
<dbReference type="InterPro" id="IPR051952">
    <property type="entry name" value="Golgi-autophagy_related"/>
</dbReference>
<evidence type="ECO:0000256" key="6">
    <source>
        <dbReference type="SAM" id="Coils"/>
    </source>
</evidence>
<gene>
    <name evidence="9" type="ORF">AXG93_2079s1100</name>
</gene>
<evidence type="ECO:0000259" key="8">
    <source>
        <dbReference type="PROSITE" id="PS50913"/>
    </source>
</evidence>
<feature type="coiled-coil region" evidence="6">
    <location>
        <begin position="464"/>
        <end position="505"/>
    </location>
</feature>
<evidence type="ECO:0000256" key="2">
    <source>
        <dbReference type="ARBA" id="ARBA00004496"/>
    </source>
</evidence>
<dbReference type="PROSITE" id="PS50913">
    <property type="entry name" value="GRIP"/>
    <property type="match status" value="1"/>
</dbReference>
<dbReference type="Proteomes" id="UP000077202">
    <property type="component" value="Unassembled WGS sequence"/>
</dbReference>
<evidence type="ECO:0000256" key="4">
    <source>
        <dbReference type="ARBA" id="ARBA00023054"/>
    </source>
</evidence>
<keyword evidence="3" id="KW-0963">Cytoplasm</keyword>
<evidence type="ECO:0000313" key="10">
    <source>
        <dbReference type="Proteomes" id="UP000077202"/>
    </source>
</evidence>
<comment type="subcellular location">
    <subcellularLocation>
        <location evidence="2">Cytoplasm</location>
    </subcellularLocation>
    <subcellularLocation>
        <location evidence="1">Endomembrane system</location>
        <topology evidence="1">Peripheral membrane protein</topology>
    </subcellularLocation>
</comment>
<dbReference type="PANTHER" id="PTHR23157">
    <property type="entry name" value="GRIP AND COILED-COIL DOMAIN-CONTAINING PROTEIN 1"/>
    <property type="match status" value="1"/>
</dbReference>
<evidence type="ECO:0000256" key="1">
    <source>
        <dbReference type="ARBA" id="ARBA00004184"/>
    </source>
</evidence>
<reference evidence="9" key="1">
    <citation type="submission" date="2016-03" db="EMBL/GenBank/DDBJ databases">
        <title>Mechanisms controlling the formation of the plant cell surface in tip-growing cells are functionally conserved among land plants.</title>
        <authorList>
            <person name="Honkanen S."/>
            <person name="Jones V.A."/>
            <person name="Morieri G."/>
            <person name="Champion C."/>
            <person name="Hetherington A.J."/>
            <person name="Kelly S."/>
            <person name="Saint-Marcoux D."/>
            <person name="Proust H."/>
            <person name="Prescott H."/>
            <person name="Dolan L."/>
        </authorList>
    </citation>
    <scope>NUCLEOTIDE SEQUENCE [LARGE SCALE GENOMIC DNA]</scope>
    <source>
        <tissue evidence="9">Whole gametophyte</tissue>
    </source>
</reference>
<evidence type="ECO:0000256" key="3">
    <source>
        <dbReference type="ARBA" id="ARBA00022490"/>
    </source>
</evidence>
<keyword evidence="4 6" id="KW-0175">Coiled coil</keyword>
<keyword evidence="10" id="KW-1185">Reference proteome</keyword>
<sequence length="1162" mass="129306">MESAERLKAENDRLMAEMASMKKKIKLALKKQQADLQAKIQAAEQRAAAAEEALAGSANGSPLKVNSQIAAPQSPGSALNGDSSPGLSLGSEGVFPVHGEMPASPEINNGEISHPLSEISPDRGGAQIVVDSLRAELKSEIEAGRSRDYAAAKERQLLESEITELKKTNETIVKHKDQERIEFEEKLRLLNESFEKRVEHLTKSNEKLEVQLMAAAGQVNEAFSRMSATQDDIERLSKEGNEANRARASLASENERLASEHERLSSELENTFKELEQANNSLSEAQKMLREKTKEIEDLAAARKSAQEGQEAAVAQLMERLAEMESTGTCQQAEFLREAAEERVKRLLDEKEHLQKELERSSEAVMSLKGELNALQQRLTSLEASPVTPVDQDNSTGEQAKALDSVTISKGELALRESIAELKAENEALHLQLEVKAQGAALGSLQPDGGNLESVARDASVIIRADNVDEVAVLKERLHALQEEIKHLSKAHSEALQKIETLTKELVEAGMKLDSETKSRDDKYAELDAKFGRLQKRAKQRIQEVQKEKDEVEVQLTAAGEKAAQALSKQAAVQDELDRARLQAGEALRSLSAERQELRLTNNKLKEEIEDVRRVLEAKEHNLSESRRIASEKDQIALEMAAQLKESESIHEAALLDLKEKHQKVVDDLKAQVADGLADSTKLVETISALQAELSTKEAKLAELEAASSGEVVRLGASLEAAKGEVSRLEQEHKKEQELWQTSLEKLKKKLEDSKLALRQHERDTAEMRTQLESELEKKRQALSVVQADLAAANEQAARVANDLASYKVRAYALLQRKEAELSAAKDVELVAAQEAALKEAKRDAAAASAERDTARKALQEVVSDYETKLAARGVALLDAEQRIRDAVIKLEVAKGHLAAEQLEWQSRLEEVEASWRSRLETLEGKVKDTVEPDLRQEYTAVLNDYENLKSEFESFREMVDKMIEDKDGEISRLLEDNTALQRSLQQQQQYHQQSSIQRPEPTVQAALDASDAASMVALAEHQILVLARQQAQREDEVSQCRRHIQALQEEIAELEQENRLHSQQENLLKEEVRNLERAHKRDGVDMTYLKNIILKLIETGEVEALLPVVAMLLQFSPEELKRCHDTYNNATMSDKPLSIPAVVETPPSTPSSFFSRLTNFS</sequence>
<organism evidence="9 10">
    <name type="scientific">Marchantia polymorpha subsp. ruderalis</name>
    <dbReference type="NCBI Taxonomy" id="1480154"/>
    <lineage>
        <taxon>Eukaryota</taxon>
        <taxon>Viridiplantae</taxon>
        <taxon>Streptophyta</taxon>
        <taxon>Embryophyta</taxon>
        <taxon>Marchantiophyta</taxon>
        <taxon>Marchantiopsida</taxon>
        <taxon>Marchantiidae</taxon>
        <taxon>Marchantiales</taxon>
        <taxon>Marchantiaceae</taxon>
        <taxon>Marchantia</taxon>
    </lineage>
</organism>
<dbReference type="EMBL" id="LVLJ01002808">
    <property type="protein sequence ID" value="OAE23662.1"/>
    <property type="molecule type" value="Genomic_DNA"/>
</dbReference>
<evidence type="ECO:0000313" key="9">
    <source>
        <dbReference type="EMBL" id="OAE23662.1"/>
    </source>
</evidence>
<feature type="coiled-coil region" evidence="6">
    <location>
        <begin position="535"/>
        <end position="562"/>
    </location>
</feature>
<feature type="domain" description="GRIP" evidence="8">
    <location>
        <begin position="1080"/>
        <end position="1127"/>
    </location>
</feature>
<protein>
    <recommendedName>
        <fullName evidence="8">GRIP domain-containing protein</fullName>
    </recommendedName>
</protein>
<feature type="coiled-coil region" evidence="6">
    <location>
        <begin position="158"/>
        <end position="385"/>
    </location>
</feature>
<evidence type="ECO:0000256" key="7">
    <source>
        <dbReference type="SAM" id="MobiDB-lite"/>
    </source>
</evidence>
<accession>A0A176VTI5</accession>
<dbReference type="InterPro" id="IPR000237">
    <property type="entry name" value="GRIP_dom"/>
</dbReference>
<keyword evidence="5" id="KW-0472">Membrane</keyword>
<proteinExistence type="predicted"/>
<dbReference type="SMART" id="SM00755">
    <property type="entry name" value="Grip"/>
    <property type="match status" value="1"/>
</dbReference>
<feature type="coiled-coil region" evidence="6">
    <location>
        <begin position="588"/>
        <end position="622"/>
    </location>
</feature>
<feature type="compositionally biased region" description="Low complexity" evidence="7">
    <location>
        <begin position="38"/>
        <end position="58"/>
    </location>
</feature>
<feature type="compositionally biased region" description="Polar residues" evidence="7">
    <location>
        <begin position="64"/>
        <end position="86"/>
    </location>
</feature>
<dbReference type="AlphaFoldDB" id="A0A176VTI5"/>
<evidence type="ECO:0000256" key="5">
    <source>
        <dbReference type="ARBA" id="ARBA00023136"/>
    </source>
</evidence>
<dbReference type="GO" id="GO:0005794">
    <property type="term" value="C:Golgi apparatus"/>
    <property type="evidence" value="ECO:0007669"/>
    <property type="project" value="TreeGrafter"/>
</dbReference>